<dbReference type="RefSeq" id="WP_099199281.1">
    <property type="nucleotide sequence ID" value="NZ_JBIRXA010000002.1"/>
</dbReference>
<dbReference type="Proteomes" id="UP000222531">
    <property type="component" value="Unassembled WGS sequence"/>
</dbReference>
<name>A0A2G1XJI6_STRCJ</name>
<evidence type="ECO:0000313" key="2">
    <source>
        <dbReference type="Proteomes" id="UP000222531"/>
    </source>
</evidence>
<organism evidence="1 2">
    <name type="scientific">Streptomyces cinnamoneus</name>
    <name type="common">Streptoverticillium cinnamoneum</name>
    <dbReference type="NCBI Taxonomy" id="53446"/>
    <lineage>
        <taxon>Bacteria</taxon>
        <taxon>Bacillati</taxon>
        <taxon>Actinomycetota</taxon>
        <taxon>Actinomycetes</taxon>
        <taxon>Kitasatosporales</taxon>
        <taxon>Streptomycetaceae</taxon>
        <taxon>Streptomyces</taxon>
        <taxon>Streptomyces cinnamoneus group</taxon>
    </lineage>
</organism>
<proteinExistence type="predicted"/>
<evidence type="ECO:0000313" key="1">
    <source>
        <dbReference type="EMBL" id="PHQ51412.1"/>
    </source>
</evidence>
<dbReference type="Pfam" id="PF05402">
    <property type="entry name" value="PqqD"/>
    <property type="match status" value="1"/>
</dbReference>
<dbReference type="InterPro" id="IPR008792">
    <property type="entry name" value="PQQD"/>
</dbReference>
<sequence length="84" mass="9010">MALRLGTDVCTALTDYGTVLLDQRSGEYWELNPTGTIVVQTLLEGGEQGDAVDALVTEFDVERSQAVRDVTALIAQLRATGLVV</sequence>
<accession>A0A2G1XJI6</accession>
<protein>
    <submittedName>
        <fullName evidence="1">HPr-rel-A system PqqD family protein</fullName>
    </submittedName>
</protein>
<dbReference type="Gene3D" id="1.10.10.1150">
    <property type="entry name" value="Coenzyme PQQ synthesis protein D (PqqD)"/>
    <property type="match status" value="1"/>
</dbReference>
<keyword evidence="2" id="KW-1185">Reference proteome</keyword>
<dbReference type="InterPro" id="IPR041881">
    <property type="entry name" value="PqqD_sf"/>
</dbReference>
<dbReference type="OrthoDB" id="5195143at2"/>
<dbReference type="EMBL" id="NHZO01000146">
    <property type="protein sequence ID" value="PHQ51412.1"/>
    <property type="molecule type" value="Genomic_DNA"/>
</dbReference>
<dbReference type="AlphaFoldDB" id="A0A2G1XJI6"/>
<comment type="caution">
    <text evidence="1">The sequence shown here is derived from an EMBL/GenBank/DDBJ whole genome shotgun (WGS) entry which is preliminary data.</text>
</comment>
<dbReference type="NCBIfam" id="NF033530">
    <property type="entry name" value="lasso_PqqD_Strm"/>
    <property type="match status" value="1"/>
</dbReference>
<reference evidence="1 2" key="1">
    <citation type="journal article" date="2017" name="Biochemistry">
        <title>Identification of the Biosynthetic Pathway for the Antibiotic Bicyclomycin.</title>
        <authorList>
            <person name="Patteson J."/>
            <person name="Cai W."/>
            <person name="Johnson R.A."/>
            <person name="Santa Maria K."/>
            <person name="Li B."/>
        </authorList>
    </citation>
    <scope>NUCLEOTIDE SEQUENCE [LARGE SCALE GENOMIC DNA]</scope>
    <source>
        <strain evidence="1 2">ATCC 21532</strain>
    </source>
</reference>
<gene>
    <name evidence="1" type="ORF">BLA24_13840</name>
</gene>